<evidence type="ECO:0000256" key="1">
    <source>
        <dbReference type="ARBA" id="ARBA00004123"/>
    </source>
</evidence>
<proteinExistence type="predicted"/>
<dbReference type="EMBL" id="JARBJD010000017">
    <property type="protein sequence ID" value="KAK2961359.1"/>
    <property type="molecule type" value="Genomic_DNA"/>
</dbReference>
<evidence type="ECO:0000256" key="4">
    <source>
        <dbReference type="SAM" id="MobiDB-lite"/>
    </source>
</evidence>
<feature type="region of interest" description="Disordered" evidence="4">
    <location>
        <begin position="1"/>
        <end position="37"/>
    </location>
</feature>
<name>A0ABQ9YCA4_9EUKA</name>
<keyword evidence="2" id="KW-0238">DNA-binding</keyword>
<gene>
    <name evidence="5" type="ORF">BLNAU_3805</name>
</gene>
<feature type="region of interest" description="Disordered" evidence="4">
    <location>
        <begin position="180"/>
        <end position="204"/>
    </location>
</feature>
<dbReference type="Gene3D" id="2.40.50.140">
    <property type="entry name" value="Nucleic acid-binding proteins"/>
    <property type="match status" value="1"/>
</dbReference>
<comment type="caution">
    <text evidence="5">The sequence shown here is derived from an EMBL/GenBank/DDBJ whole genome shotgun (WGS) entry which is preliminary data.</text>
</comment>
<evidence type="ECO:0000256" key="3">
    <source>
        <dbReference type="ARBA" id="ARBA00023242"/>
    </source>
</evidence>
<protein>
    <submittedName>
        <fullName evidence="5">Replication factor A2</fullName>
    </submittedName>
</protein>
<evidence type="ECO:0000313" key="6">
    <source>
        <dbReference type="Proteomes" id="UP001281761"/>
    </source>
</evidence>
<accession>A0ABQ9YCA4</accession>
<sequence>MGPMNPSDKSFSSSPARAGGAYGGGGDGEDSARRYGTTPQTFVPLSVKMVLSTTKEYTNQPFSIDKFELSTVELIGLLLETIVNGNVIIYKLDDGTGCIDVRQYITTTGEEQIVTPINTGTYARVVGNIRQQGETHEINAFQVSRVEDFNQITFHILLTIQAHIQRTSILTHTDASFVPQSQNQITSPSGQAHNQQSYHGNQQTGNQSFAVQNTYNTYNQHNTSGLTREESLQSACCDALEHLNNGDGSTVLEIKTYLGDRFSHSEIDTKIKDMFESGTLMSGNTFDRYRLP</sequence>
<reference evidence="5 6" key="1">
    <citation type="journal article" date="2022" name="bioRxiv">
        <title>Genomics of Preaxostyla Flagellates Illuminates Evolutionary Transitions and the Path Towards Mitochondrial Loss.</title>
        <authorList>
            <person name="Novak L.V.F."/>
            <person name="Treitli S.C."/>
            <person name="Pyrih J."/>
            <person name="Halakuc P."/>
            <person name="Pipaliya S.V."/>
            <person name="Vacek V."/>
            <person name="Brzon O."/>
            <person name="Soukal P."/>
            <person name="Eme L."/>
            <person name="Dacks J.B."/>
            <person name="Karnkowska A."/>
            <person name="Elias M."/>
            <person name="Hampl V."/>
        </authorList>
    </citation>
    <scope>NUCLEOTIDE SEQUENCE [LARGE SCALE GENOMIC DNA]</scope>
    <source>
        <strain evidence="5">NAU3</strain>
        <tissue evidence="5">Gut</tissue>
    </source>
</reference>
<dbReference type="InterPro" id="IPR040260">
    <property type="entry name" value="RFA2-like"/>
</dbReference>
<evidence type="ECO:0000313" key="5">
    <source>
        <dbReference type="EMBL" id="KAK2961359.1"/>
    </source>
</evidence>
<keyword evidence="6" id="KW-1185">Reference proteome</keyword>
<comment type="subcellular location">
    <subcellularLocation>
        <location evidence="1">Nucleus</location>
    </subcellularLocation>
</comment>
<dbReference type="PANTHER" id="PTHR13989:SF16">
    <property type="entry name" value="REPLICATION PROTEIN A2"/>
    <property type="match status" value="1"/>
</dbReference>
<evidence type="ECO:0000256" key="2">
    <source>
        <dbReference type="ARBA" id="ARBA00023125"/>
    </source>
</evidence>
<dbReference type="CDD" id="cd04478">
    <property type="entry name" value="RPA2_DBD_D"/>
    <property type="match status" value="1"/>
</dbReference>
<dbReference type="InterPro" id="IPR012340">
    <property type="entry name" value="NA-bd_OB-fold"/>
</dbReference>
<dbReference type="Proteomes" id="UP001281761">
    <property type="component" value="Unassembled WGS sequence"/>
</dbReference>
<dbReference type="SUPFAM" id="SSF50249">
    <property type="entry name" value="Nucleic acid-binding proteins"/>
    <property type="match status" value="1"/>
</dbReference>
<organism evidence="5 6">
    <name type="scientific">Blattamonas nauphoetae</name>
    <dbReference type="NCBI Taxonomy" id="2049346"/>
    <lineage>
        <taxon>Eukaryota</taxon>
        <taxon>Metamonada</taxon>
        <taxon>Preaxostyla</taxon>
        <taxon>Oxymonadida</taxon>
        <taxon>Blattamonas</taxon>
    </lineage>
</organism>
<keyword evidence="3" id="KW-0539">Nucleus</keyword>
<dbReference type="PANTHER" id="PTHR13989">
    <property type="entry name" value="REPLICATION PROTEIN A-RELATED"/>
    <property type="match status" value="1"/>
</dbReference>